<dbReference type="NCBIfam" id="TIGR03717">
    <property type="entry name" value="R_switched_YjbE"/>
    <property type="match status" value="1"/>
</dbReference>
<comment type="subcellular location">
    <subcellularLocation>
        <location evidence="1">Membrane</location>
        <topology evidence="1">Multi-pass membrane protein</topology>
    </subcellularLocation>
</comment>
<dbReference type="RefSeq" id="WP_054401424.1">
    <property type="nucleotide sequence ID" value="NZ_LIUT01000001.1"/>
</dbReference>
<evidence type="ECO:0000256" key="3">
    <source>
        <dbReference type="ARBA" id="ARBA00022692"/>
    </source>
</evidence>
<evidence type="ECO:0008006" key="9">
    <source>
        <dbReference type="Google" id="ProtNLM"/>
    </source>
</evidence>
<comment type="caution">
    <text evidence="7">The sequence shown here is derived from an EMBL/GenBank/DDBJ whole genome shotgun (WGS) entry which is preliminary data.</text>
</comment>
<evidence type="ECO:0000313" key="8">
    <source>
        <dbReference type="Proteomes" id="UP000036932"/>
    </source>
</evidence>
<dbReference type="InterPro" id="IPR005496">
    <property type="entry name" value="Integral_membrane_TerC"/>
</dbReference>
<dbReference type="OrthoDB" id="5295733at2"/>
<evidence type="ECO:0000256" key="1">
    <source>
        <dbReference type="ARBA" id="ARBA00004141"/>
    </source>
</evidence>
<feature type="transmembrane region" description="Helical" evidence="6">
    <location>
        <begin position="40"/>
        <end position="61"/>
    </location>
</feature>
<accession>A0A0M1P202</accession>
<name>A0A0M1P202_9BACL</name>
<feature type="transmembrane region" description="Helical" evidence="6">
    <location>
        <begin position="122"/>
        <end position="146"/>
    </location>
</feature>
<proteinExistence type="inferred from homology"/>
<keyword evidence="4 6" id="KW-1133">Transmembrane helix</keyword>
<feature type="transmembrane region" description="Helical" evidence="6">
    <location>
        <begin position="194"/>
        <end position="212"/>
    </location>
</feature>
<comment type="similarity">
    <text evidence="2">Belongs to the TerC family.</text>
</comment>
<gene>
    <name evidence="7" type="ORF">AM231_04045</name>
</gene>
<dbReference type="AlphaFoldDB" id="A0A0M1P202"/>
<evidence type="ECO:0000256" key="6">
    <source>
        <dbReference type="SAM" id="Phobius"/>
    </source>
</evidence>
<dbReference type="GO" id="GO:0016020">
    <property type="term" value="C:membrane"/>
    <property type="evidence" value="ECO:0007669"/>
    <property type="project" value="UniProtKB-SubCell"/>
</dbReference>
<dbReference type="PANTHER" id="PTHR30238">
    <property type="entry name" value="MEMBRANE BOUND PREDICTED REDOX MODULATOR"/>
    <property type="match status" value="1"/>
</dbReference>
<dbReference type="Pfam" id="PF03741">
    <property type="entry name" value="TerC"/>
    <property type="match status" value="1"/>
</dbReference>
<keyword evidence="8" id="KW-1185">Reference proteome</keyword>
<evidence type="ECO:0000313" key="7">
    <source>
        <dbReference type="EMBL" id="KOR88402.1"/>
    </source>
</evidence>
<dbReference type="Proteomes" id="UP000036932">
    <property type="component" value="Unassembled WGS sequence"/>
</dbReference>
<evidence type="ECO:0000256" key="2">
    <source>
        <dbReference type="ARBA" id="ARBA00007511"/>
    </source>
</evidence>
<feature type="transmembrane region" description="Helical" evidence="6">
    <location>
        <begin position="67"/>
        <end position="85"/>
    </location>
</feature>
<feature type="transmembrane region" description="Helical" evidence="6">
    <location>
        <begin position="158"/>
        <end position="174"/>
    </location>
</feature>
<dbReference type="EMBL" id="LIUT01000001">
    <property type="protein sequence ID" value="KOR88402.1"/>
    <property type="molecule type" value="Genomic_DNA"/>
</dbReference>
<organism evidence="7 8">
    <name type="scientific">Paenibacillus solani</name>
    <dbReference type="NCBI Taxonomy" id="1705565"/>
    <lineage>
        <taxon>Bacteria</taxon>
        <taxon>Bacillati</taxon>
        <taxon>Bacillota</taxon>
        <taxon>Bacilli</taxon>
        <taxon>Bacillales</taxon>
        <taxon>Paenibacillaceae</taxon>
        <taxon>Paenibacillus</taxon>
    </lineage>
</organism>
<reference evidence="8" key="1">
    <citation type="submission" date="2015-08" db="EMBL/GenBank/DDBJ databases">
        <title>Genome sequencing project for genomic taxonomy and phylogenomics of Bacillus-like bacteria.</title>
        <authorList>
            <person name="Liu B."/>
            <person name="Wang J."/>
            <person name="Zhu Y."/>
            <person name="Liu G."/>
            <person name="Chen Q."/>
            <person name="Chen Z."/>
            <person name="Lan J."/>
            <person name="Che J."/>
            <person name="Ge C."/>
            <person name="Shi H."/>
            <person name="Pan Z."/>
            <person name="Liu X."/>
        </authorList>
    </citation>
    <scope>NUCLEOTIDE SEQUENCE [LARGE SCALE GENOMIC DNA]</scope>
    <source>
        <strain evidence="8">FJAT-22460</strain>
    </source>
</reference>
<feature type="transmembrane region" description="Helical" evidence="6">
    <location>
        <begin position="97"/>
        <end position="116"/>
    </location>
</feature>
<keyword evidence="3 6" id="KW-0812">Transmembrane</keyword>
<sequence>MDTWVVLGQILLINLVLSGDNALVIAMASKDLPEIHRKRAVWIGTVGAVILRCILSFVAVLLLKIPFLQAGGALLLIWIALKLIMQNEQEELHLGRALTLWAAIQTILIADFVMSLDNVLAIAGLANGDLALIVIGILLSIPIVVWGSGMIARLLHKYPLLLYIGAGVLAYTAGEMLIQDVSVGLFLASWMPDAHHMLPLVIAGVVVLIGGLRTRRRTGT</sequence>
<protein>
    <recommendedName>
        <fullName evidence="9">Tellurium resistance protein TerC</fullName>
    </recommendedName>
</protein>
<evidence type="ECO:0000256" key="4">
    <source>
        <dbReference type="ARBA" id="ARBA00022989"/>
    </source>
</evidence>
<dbReference type="PANTHER" id="PTHR30238:SF4">
    <property type="entry name" value="SLL1022 PROTEIN"/>
    <property type="match status" value="1"/>
</dbReference>
<dbReference type="InterPro" id="IPR022301">
    <property type="entry name" value="Integral_membrane_YjbE"/>
</dbReference>
<dbReference type="PATRIC" id="fig|1705565.3.peg.2689"/>
<evidence type="ECO:0000256" key="5">
    <source>
        <dbReference type="ARBA" id="ARBA00023136"/>
    </source>
</evidence>
<feature type="transmembrane region" description="Helical" evidence="6">
    <location>
        <begin position="6"/>
        <end position="28"/>
    </location>
</feature>
<keyword evidence="5 6" id="KW-0472">Membrane</keyword>